<dbReference type="Proteomes" id="UP000184050">
    <property type="component" value="Unassembled WGS sequence"/>
</dbReference>
<dbReference type="Gene3D" id="3.40.50.720">
    <property type="entry name" value="NAD(P)-binding Rossmann-like Domain"/>
    <property type="match status" value="1"/>
</dbReference>
<dbReference type="SUPFAM" id="SSF51735">
    <property type="entry name" value="NAD(P)-binding Rossmann-fold domains"/>
    <property type="match status" value="1"/>
</dbReference>
<feature type="domain" description="Polysaccharide biosynthesis protein CapD-like" evidence="1">
    <location>
        <begin position="35"/>
        <end position="77"/>
    </location>
</feature>
<gene>
    <name evidence="2" type="ORF">SAMN05444280_14426</name>
</gene>
<dbReference type="InterPro" id="IPR036291">
    <property type="entry name" value="NAD(P)-bd_dom_sf"/>
</dbReference>
<evidence type="ECO:0000259" key="1">
    <source>
        <dbReference type="Pfam" id="PF02719"/>
    </source>
</evidence>
<keyword evidence="3" id="KW-1185">Reference proteome</keyword>
<dbReference type="EMBL" id="FQZE01000044">
    <property type="protein sequence ID" value="SHJ97506.1"/>
    <property type="molecule type" value="Genomic_DNA"/>
</dbReference>
<sequence length="200" mass="23100">MNILNLIGRNNELFTQDIANHEKELSEIVSSSRFLVIGGAGSIGQAVTKEIFKRSPRKLHVVDISENNMVEVIRDIRSSFGYIVGDFQTFALDAGSVEYDAFWNAEGNYDYVLNHSSFKACEQRKRSEKHFWVPPIKWPSLPTDGRFQMNHENLLDNPNLRAERAEKGYKRAVEMFAHSNKEIRESLLNAYHKVIEEFYN</sequence>
<dbReference type="InterPro" id="IPR003869">
    <property type="entry name" value="Polysac_CapD-like"/>
</dbReference>
<protein>
    <submittedName>
        <fullName evidence="2">Polysaccharide biosynthesis protein</fullName>
    </submittedName>
</protein>
<organism evidence="2 3">
    <name type="scientific">Tangfeifania diversioriginum</name>
    <dbReference type="NCBI Taxonomy" id="1168035"/>
    <lineage>
        <taxon>Bacteria</taxon>
        <taxon>Pseudomonadati</taxon>
        <taxon>Bacteroidota</taxon>
        <taxon>Bacteroidia</taxon>
        <taxon>Marinilabiliales</taxon>
        <taxon>Prolixibacteraceae</taxon>
        <taxon>Tangfeifania</taxon>
    </lineage>
</organism>
<accession>A0A1M6NPF5</accession>
<dbReference type="STRING" id="1168035.SAMN05444280_14426"/>
<name>A0A1M6NPF5_9BACT</name>
<dbReference type="RefSeq" id="WP_217652740.1">
    <property type="nucleotide sequence ID" value="NZ_FQZE01000044.1"/>
</dbReference>
<dbReference type="Pfam" id="PF02719">
    <property type="entry name" value="Polysacc_synt_2"/>
    <property type="match status" value="1"/>
</dbReference>
<reference evidence="2 3" key="1">
    <citation type="submission" date="2016-11" db="EMBL/GenBank/DDBJ databases">
        <authorList>
            <person name="Jaros S."/>
            <person name="Januszkiewicz K."/>
            <person name="Wedrychowicz H."/>
        </authorList>
    </citation>
    <scope>NUCLEOTIDE SEQUENCE [LARGE SCALE GENOMIC DNA]</scope>
    <source>
        <strain evidence="2 3">DSM 27063</strain>
    </source>
</reference>
<evidence type="ECO:0000313" key="3">
    <source>
        <dbReference type="Proteomes" id="UP000184050"/>
    </source>
</evidence>
<proteinExistence type="predicted"/>
<evidence type="ECO:0000313" key="2">
    <source>
        <dbReference type="EMBL" id="SHJ97506.1"/>
    </source>
</evidence>
<dbReference type="AlphaFoldDB" id="A0A1M6NPF5"/>